<reference evidence="2 3" key="1">
    <citation type="submission" date="2019-09" db="EMBL/GenBank/DDBJ databases">
        <title>Genome Sequences of Streptomyces kaniharaensis ATCC 21070.</title>
        <authorList>
            <person name="Zhu W."/>
            <person name="De Crecy-Lagard V."/>
            <person name="Richards N.G."/>
        </authorList>
    </citation>
    <scope>NUCLEOTIDE SEQUENCE [LARGE SCALE GENOMIC DNA]</scope>
    <source>
        <strain evidence="2 3">SF-557</strain>
    </source>
</reference>
<keyword evidence="3" id="KW-1185">Reference proteome</keyword>
<proteinExistence type="predicted"/>
<evidence type="ECO:0000313" key="2">
    <source>
        <dbReference type="EMBL" id="MQS17942.1"/>
    </source>
</evidence>
<organism evidence="2 3">
    <name type="scientific">Streptomyces kaniharaensis</name>
    <dbReference type="NCBI Taxonomy" id="212423"/>
    <lineage>
        <taxon>Bacteria</taxon>
        <taxon>Bacillati</taxon>
        <taxon>Actinomycetota</taxon>
        <taxon>Actinomycetes</taxon>
        <taxon>Kitasatosporales</taxon>
        <taxon>Streptomycetaceae</taxon>
        <taxon>Streptomyces</taxon>
    </lineage>
</organism>
<sequence length="65" mass="6854">MDGVKRKVVPFTGEQLALFPADGAEGRPAEKPAAARRAPRCLPPQALRQRLAAVEDGPGETATES</sequence>
<dbReference type="Proteomes" id="UP000450000">
    <property type="component" value="Unassembled WGS sequence"/>
</dbReference>
<comment type="caution">
    <text evidence="2">The sequence shown here is derived from an EMBL/GenBank/DDBJ whole genome shotgun (WGS) entry which is preliminary data.</text>
</comment>
<name>A0A6N7L264_9ACTN</name>
<feature type="region of interest" description="Disordered" evidence="1">
    <location>
        <begin position="21"/>
        <end position="43"/>
    </location>
</feature>
<dbReference type="AlphaFoldDB" id="A0A6N7L264"/>
<accession>A0A6N7L264</accession>
<protein>
    <submittedName>
        <fullName evidence="2">Uncharacterized protein</fullName>
    </submittedName>
</protein>
<dbReference type="RefSeq" id="WP_153471872.1">
    <property type="nucleotide sequence ID" value="NZ_WBOF01000008.1"/>
</dbReference>
<dbReference type="EMBL" id="WBOF01000008">
    <property type="protein sequence ID" value="MQS17942.1"/>
    <property type="molecule type" value="Genomic_DNA"/>
</dbReference>
<evidence type="ECO:0000313" key="3">
    <source>
        <dbReference type="Proteomes" id="UP000450000"/>
    </source>
</evidence>
<evidence type="ECO:0000256" key="1">
    <source>
        <dbReference type="SAM" id="MobiDB-lite"/>
    </source>
</evidence>
<gene>
    <name evidence="2" type="ORF">F7Q99_38575</name>
</gene>